<feature type="compositionally biased region" description="Basic and acidic residues" evidence="1">
    <location>
        <begin position="13"/>
        <end position="22"/>
    </location>
</feature>
<proteinExistence type="predicted"/>
<feature type="region of interest" description="Disordered" evidence="1">
    <location>
        <begin position="1"/>
        <end position="121"/>
    </location>
</feature>
<dbReference type="AlphaFoldDB" id="A0A9C6U537"/>
<evidence type="ECO:0000313" key="2">
    <source>
        <dbReference type="Proteomes" id="UP000504606"/>
    </source>
</evidence>
<accession>A0A9C6U537</accession>
<sequence>MPEGVSERPSVVNKERRPESAARRGGGSSSRRLRRASGGQGRRRLRLGAHDNVSLMVVGSSSKDPARSRPPPLHRIPNELSRKVRAIKPSQWNGRSDTSTRPPSTGSAALTAPQCRGASDAMDRTRAAARHLSVHWENLLALLKRLLYLSECDDLSVKPI</sequence>
<evidence type="ECO:0000256" key="1">
    <source>
        <dbReference type="SAM" id="MobiDB-lite"/>
    </source>
</evidence>
<keyword evidence="2" id="KW-1185">Reference proteome</keyword>
<reference evidence="3" key="1">
    <citation type="submission" date="2025-08" db="UniProtKB">
        <authorList>
            <consortium name="RefSeq"/>
        </authorList>
    </citation>
    <scope>IDENTIFICATION</scope>
    <source>
        <tissue evidence="3">Whole organism</tissue>
    </source>
</reference>
<name>A0A9C6U537_FRAOC</name>
<protein>
    <submittedName>
        <fullName evidence="3">Uncharacterized protein LOC127749357</fullName>
    </submittedName>
</protein>
<organism evidence="2 3">
    <name type="scientific">Frankliniella occidentalis</name>
    <name type="common">Western flower thrips</name>
    <name type="synonym">Euthrips occidentalis</name>
    <dbReference type="NCBI Taxonomy" id="133901"/>
    <lineage>
        <taxon>Eukaryota</taxon>
        <taxon>Metazoa</taxon>
        <taxon>Ecdysozoa</taxon>
        <taxon>Arthropoda</taxon>
        <taxon>Hexapoda</taxon>
        <taxon>Insecta</taxon>
        <taxon>Pterygota</taxon>
        <taxon>Neoptera</taxon>
        <taxon>Paraneoptera</taxon>
        <taxon>Thysanoptera</taxon>
        <taxon>Terebrantia</taxon>
        <taxon>Thripoidea</taxon>
        <taxon>Thripidae</taxon>
        <taxon>Frankliniella</taxon>
    </lineage>
</organism>
<dbReference type="KEGG" id="foc:127749357"/>
<dbReference type="GeneID" id="127749357"/>
<dbReference type="RefSeq" id="XP_052123237.1">
    <property type="nucleotide sequence ID" value="XM_052267277.1"/>
</dbReference>
<feature type="compositionally biased region" description="Basic residues" evidence="1">
    <location>
        <begin position="31"/>
        <end position="47"/>
    </location>
</feature>
<evidence type="ECO:0000313" key="3">
    <source>
        <dbReference type="RefSeq" id="XP_052123237.1"/>
    </source>
</evidence>
<gene>
    <name evidence="3" type="primary">LOC127749357</name>
</gene>
<dbReference type="Proteomes" id="UP000504606">
    <property type="component" value="Unplaced"/>
</dbReference>
<feature type="compositionally biased region" description="Polar residues" evidence="1">
    <location>
        <begin position="90"/>
        <end position="108"/>
    </location>
</feature>